<proteinExistence type="predicted"/>
<protein>
    <recommendedName>
        <fullName evidence="3">ATP/GTP-binding protein</fullName>
    </recommendedName>
</protein>
<gene>
    <name evidence="1" type="ORF">JQS30_03380</name>
</gene>
<organism evidence="1 2">
    <name type="scientific">Natronoglycomyces albus</name>
    <dbReference type="NCBI Taxonomy" id="2811108"/>
    <lineage>
        <taxon>Bacteria</taxon>
        <taxon>Bacillati</taxon>
        <taxon>Actinomycetota</taxon>
        <taxon>Actinomycetes</taxon>
        <taxon>Glycomycetales</taxon>
        <taxon>Glycomycetaceae</taxon>
        <taxon>Natronoglycomyces</taxon>
    </lineage>
</organism>
<dbReference type="EMBL" id="CP070496">
    <property type="protein sequence ID" value="QSB06940.1"/>
    <property type="molecule type" value="Genomic_DNA"/>
</dbReference>
<evidence type="ECO:0008006" key="3">
    <source>
        <dbReference type="Google" id="ProtNLM"/>
    </source>
</evidence>
<keyword evidence="2" id="KW-1185">Reference proteome</keyword>
<reference evidence="1" key="1">
    <citation type="submission" date="2021-02" db="EMBL/GenBank/DDBJ databases">
        <title>Natronoglycomyces albus gen. nov., sp. nov, a haloalkaliphilic actinobacterium from a soda solonchak soil.</title>
        <authorList>
            <person name="Sorokin D.Y."/>
            <person name="Khijniak T.V."/>
            <person name="Zakharycheva A.P."/>
            <person name="Boueva O.V."/>
            <person name="Ariskina E.V."/>
            <person name="Hahnke R.L."/>
            <person name="Bunk B."/>
            <person name="Sproer C."/>
            <person name="Schumann P."/>
            <person name="Evtushenko L.I."/>
            <person name="Kublanov I.V."/>
        </authorList>
    </citation>
    <scope>NUCLEOTIDE SEQUENCE</scope>
    <source>
        <strain evidence="1">DSM 106290</strain>
    </source>
</reference>
<name>A0A895XXL6_9ACTN</name>
<evidence type="ECO:0000313" key="1">
    <source>
        <dbReference type="EMBL" id="QSB06940.1"/>
    </source>
</evidence>
<accession>A0A895XXL6</accession>
<dbReference type="KEGG" id="nav:JQS30_03380"/>
<dbReference type="AlphaFoldDB" id="A0A895XXL6"/>
<dbReference type="Proteomes" id="UP000662939">
    <property type="component" value="Chromosome"/>
</dbReference>
<evidence type="ECO:0000313" key="2">
    <source>
        <dbReference type="Proteomes" id="UP000662939"/>
    </source>
</evidence>
<sequence>MLHNTVDGPDGRWNVRRIAAAAAEKTYRCPGCNQEIRPGVAHVVAWADAGDGDDRRHWHSSCWEMRHRRRPGR</sequence>